<name>A0ABX6T2J1_9SPHN</name>
<evidence type="ECO:0000313" key="1">
    <source>
        <dbReference type="EMBL" id="QNP42923.1"/>
    </source>
</evidence>
<evidence type="ECO:0000313" key="2">
    <source>
        <dbReference type="Proteomes" id="UP000516134"/>
    </source>
</evidence>
<reference evidence="1 2" key="1">
    <citation type="submission" date="2020-08" db="EMBL/GenBank/DDBJ databases">
        <title>Genome sequence of Sphingomonas daechungensis KACC 18115T.</title>
        <authorList>
            <person name="Hyun D.-W."/>
            <person name="Bae J.-W."/>
        </authorList>
    </citation>
    <scope>NUCLEOTIDE SEQUENCE [LARGE SCALE GENOMIC DNA]</scope>
    <source>
        <strain evidence="1 2">KACC 18115</strain>
    </source>
</reference>
<proteinExistence type="predicted"/>
<dbReference type="InterPro" id="IPR016084">
    <property type="entry name" value="Haem_Oase-like_multi-hlx"/>
</dbReference>
<organism evidence="1 2">
    <name type="scientific">Sphingomonas daechungensis</name>
    <dbReference type="NCBI Taxonomy" id="1176646"/>
    <lineage>
        <taxon>Bacteria</taxon>
        <taxon>Pseudomonadati</taxon>
        <taxon>Pseudomonadota</taxon>
        <taxon>Alphaproteobacteria</taxon>
        <taxon>Sphingomonadales</taxon>
        <taxon>Sphingomonadaceae</taxon>
        <taxon>Sphingomonas</taxon>
    </lineage>
</organism>
<dbReference type="SUPFAM" id="SSF48613">
    <property type="entry name" value="Heme oxygenase-like"/>
    <property type="match status" value="1"/>
</dbReference>
<dbReference type="EMBL" id="CP060780">
    <property type="protein sequence ID" value="QNP42923.1"/>
    <property type="molecule type" value="Genomic_DNA"/>
</dbReference>
<dbReference type="Proteomes" id="UP000516134">
    <property type="component" value="Chromosome"/>
</dbReference>
<dbReference type="RefSeq" id="WP_187714355.1">
    <property type="nucleotide sequence ID" value="NZ_CP060780.1"/>
</dbReference>
<dbReference type="CDD" id="cd19166">
    <property type="entry name" value="HemeO-bac"/>
    <property type="match status" value="1"/>
</dbReference>
<dbReference type="Gene3D" id="1.20.910.10">
    <property type="entry name" value="Heme oxygenase-like"/>
    <property type="match status" value="1"/>
</dbReference>
<gene>
    <name evidence="1" type="ORF">H9L15_12970</name>
</gene>
<accession>A0ABX6T2J1</accession>
<keyword evidence="2" id="KW-1185">Reference proteome</keyword>
<sequence length="175" mass="19051">MEAPAIERAFVSAFHHQAGHDRVDALFSAFDLSDDRSYADFLAAQAAAFLPIEEALEKAGAARLLQDWPQRRRSDALRADLAALSRPLPTRARAPDYADEASIWGGLYVLEGSRLGGAVLRKDVGEHLPKSFLSPSPKGSWAAFVAELERNLYGSVVLHRAGVSALNTFACFENL</sequence>
<protein>
    <submittedName>
        <fullName evidence="1">Biliverdin-producing heme oxygenase</fullName>
    </submittedName>
</protein>